<keyword evidence="3" id="KW-1185">Reference proteome</keyword>
<dbReference type="Pfam" id="PF07343">
    <property type="entry name" value="DUF1475"/>
    <property type="match status" value="2"/>
</dbReference>
<dbReference type="AlphaFoldDB" id="A0A7N2KWJ6"/>
<keyword evidence="1" id="KW-0812">Transmembrane</keyword>
<dbReference type="InParanoid" id="A0A7N2KWJ6"/>
<feature type="transmembrane region" description="Helical" evidence="1">
    <location>
        <begin position="252"/>
        <end position="273"/>
    </location>
</feature>
<evidence type="ECO:0000313" key="3">
    <source>
        <dbReference type="Proteomes" id="UP000594261"/>
    </source>
</evidence>
<dbReference type="PANTHER" id="PTHR36318:SF3">
    <property type="entry name" value="OS06G0581300 PROTEIN"/>
    <property type="match status" value="1"/>
</dbReference>
<evidence type="ECO:0000313" key="2">
    <source>
        <dbReference type="EnsemblPlants" id="QL02p036925:mrna"/>
    </source>
</evidence>
<feature type="transmembrane region" description="Helical" evidence="1">
    <location>
        <begin position="12"/>
        <end position="30"/>
    </location>
</feature>
<organism evidence="2 3">
    <name type="scientific">Quercus lobata</name>
    <name type="common">Valley oak</name>
    <dbReference type="NCBI Taxonomy" id="97700"/>
    <lineage>
        <taxon>Eukaryota</taxon>
        <taxon>Viridiplantae</taxon>
        <taxon>Streptophyta</taxon>
        <taxon>Embryophyta</taxon>
        <taxon>Tracheophyta</taxon>
        <taxon>Spermatophyta</taxon>
        <taxon>Magnoliopsida</taxon>
        <taxon>eudicotyledons</taxon>
        <taxon>Gunneridae</taxon>
        <taxon>Pentapetalae</taxon>
        <taxon>rosids</taxon>
        <taxon>fabids</taxon>
        <taxon>Fagales</taxon>
        <taxon>Fagaceae</taxon>
        <taxon>Quercus</taxon>
    </lineage>
</organism>
<keyword evidence="1" id="KW-0472">Membrane</keyword>
<evidence type="ECO:0000256" key="1">
    <source>
        <dbReference type="SAM" id="Phobius"/>
    </source>
</evidence>
<dbReference type="FunCoup" id="A0A7N2KWJ6">
    <property type="interactions" value="519"/>
</dbReference>
<feature type="transmembrane region" description="Helical" evidence="1">
    <location>
        <begin position="280"/>
        <end position="297"/>
    </location>
</feature>
<dbReference type="InterPro" id="IPR009943">
    <property type="entry name" value="DUF1475"/>
</dbReference>
<name>A0A7N2KWJ6_QUELO</name>
<reference evidence="2" key="2">
    <citation type="submission" date="2021-01" db="UniProtKB">
        <authorList>
            <consortium name="EnsemblPlants"/>
        </authorList>
    </citation>
    <scope>IDENTIFICATION</scope>
</reference>
<dbReference type="PANTHER" id="PTHR36318">
    <property type="entry name" value="OS06G0581300 PROTEIN"/>
    <property type="match status" value="1"/>
</dbReference>
<protein>
    <submittedName>
        <fullName evidence="2">Uncharacterized protein</fullName>
    </submittedName>
</protein>
<reference evidence="3" key="1">
    <citation type="journal article" date="2016" name="G3 (Bethesda)">
        <title>First Draft Assembly and Annotation of the Genome of a California Endemic Oak Quercus lobata Nee (Fagaceae).</title>
        <authorList>
            <person name="Sork V.L."/>
            <person name="Fitz-Gibbon S.T."/>
            <person name="Puiu D."/>
            <person name="Crepeau M."/>
            <person name="Gugger P.F."/>
            <person name="Sherman R."/>
            <person name="Stevens K."/>
            <person name="Langley C.H."/>
            <person name="Pellegrini M."/>
            <person name="Salzberg S.L."/>
        </authorList>
    </citation>
    <scope>NUCLEOTIDE SEQUENCE [LARGE SCALE GENOMIC DNA]</scope>
    <source>
        <strain evidence="3">cv. SW786</strain>
    </source>
</reference>
<accession>A0A7N2KWJ6</accession>
<keyword evidence="1" id="KW-1133">Transmembrane helix</keyword>
<dbReference type="Proteomes" id="UP000594261">
    <property type="component" value="Chromosome 2"/>
</dbReference>
<dbReference type="Gramene" id="QL02p036925:mrna">
    <property type="protein sequence ID" value="QL02p036925:mrna"/>
    <property type="gene ID" value="QL02p036925"/>
</dbReference>
<feature type="transmembrane region" description="Helical" evidence="1">
    <location>
        <begin position="218"/>
        <end position="240"/>
    </location>
</feature>
<feature type="transmembrane region" description="Helical" evidence="1">
    <location>
        <begin position="42"/>
        <end position="63"/>
    </location>
</feature>
<sequence>MASSLEIGLRSVFAVLGCLMLATLIYTISIDDLPFRKDLLTPWMVATLVDFYINVVPLAAWILYKEPKWITAIPWIILLVCFGSITTCAYILMQLLKVPSEQNLQDPMDYVLLRHPGNQCLGLFGQWEDSGMESDLIAWRLTHSGHCDVHYFYKIIRGFYGCDFPWKSIWHTKVPREIASEKILTVVQRMMPNKAVDVLFSWKRKDDTQQKRNHSFVVTLRILFVILGCLMLGTLVYTLLTDGSPFRKELLTPWMIATLVDFYINVVALSVWVYYKESSWISAMIWIILLVSFGRYLPLTTALPLSCSFKIAYHHYHICLHCLEAFPAQFPRSNLPCFIE</sequence>
<proteinExistence type="predicted"/>
<dbReference type="EnsemblPlants" id="QL02p036925:mrna">
    <property type="protein sequence ID" value="QL02p036925:mrna"/>
    <property type="gene ID" value="QL02p036925"/>
</dbReference>
<feature type="transmembrane region" description="Helical" evidence="1">
    <location>
        <begin position="69"/>
        <end position="92"/>
    </location>
</feature>